<accession>A0ABN1ES19</accession>
<protein>
    <submittedName>
        <fullName evidence="1">Uncharacterized protein</fullName>
    </submittedName>
</protein>
<dbReference type="EMBL" id="BAAABZ010000089">
    <property type="protein sequence ID" value="GAA0572011.1"/>
    <property type="molecule type" value="Genomic_DNA"/>
</dbReference>
<sequence length="108" mass="12287">MPSAAGVRDILAPHLLGRLEDGLVQFDVLGCEVIDHGRRFTVAIELFAPDGRWRVHLECDSTEHRIFDGSPPEELVQAVAVSLRIRLFEWWHTKDSERRSAKLGERLS</sequence>
<dbReference type="RefSeq" id="WP_346161590.1">
    <property type="nucleotide sequence ID" value="NZ_BAAABZ010000089.1"/>
</dbReference>
<evidence type="ECO:0000313" key="1">
    <source>
        <dbReference type="EMBL" id="GAA0572011.1"/>
    </source>
</evidence>
<dbReference type="Proteomes" id="UP001501576">
    <property type="component" value="Unassembled WGS sequence"/>
</dbReference>
<keyword evidence="2" id="KW-1185">Reference proteome</keyword>
<gene>
    <name evidence="1" type="ORF">GCM10010390_88980</name>
</gene>
<comment type="caution">
    <text evidence="1">The sequence shown here is derived from an EMBL/GenBank/DDBJ whole genome shotgun (WGS) entry which is preliminary data.</text>
</comment>
<evidence type="ECO:0000313" key="2">
    <source>
        <dbReference type="Proteomes" id="UP001501576"/>
    </source>
</evidence>
<proteinExistence type="predicted"/>
<name>A0ABN1ES19_9ACTN</name>
<reference evidence="1 2" key="1">
    <citation type="journal article" date="2019" name="Int. J. Syst. Evol. Microbiol.">
        <title>The Global Catalogue of Microorganisms (GCM) 10K type strain sequencing project: providing services to taxonomists for standard genome sequencing and annotation.</title>
        <authorList>
            <consortium name="The Broad Institute Genomics Platform"/>
            <consortium name="The Broad Institute Genome Sequencing Center for Infectious Disease"/>
            <person name="Wu L."/>
            <person name="Ma J."/>
        </authorList>
    </citation>
    <scope>NUCLEOTIDE SEQUENCE [LARGE SCALE GENOMIC DNA]</scope>
    <source>
        <strain evidence="1 2">JCM 5052</strain>
    </source>
</reference>
<organism evidence="1 2">
    <name type="scientific">Streptomyces mordarskii</name>
    <dbReference type="NCBI Taxonomy" id="1226758"/>
    <lineage>
        <taxon>Bacteria</taxon>
        <taxon>Bacillati</taxon>
        <taxon>Actinomycetota</taxon>
        <taxon>Actinomycetes</taxon>
        <taxon>Kitasatosporales</taxon>
        <taxon>Streptomycetaceae</taxon>
        <taxon>Streptomyces</taxon>
    </lineage>
</organism>